<proteinExistence type="predicted"/>
<dbReference type="EMBL" id="QLTW01000422">
    <property type="protein sequence ID" value="MBT9146275.1"/>
    <property type="molecule type" value="Genomic_DNA"/>
</dbReference>
<dbReference type="Gene3D" id="3.40.50.300">
    <property type="entry name" value="P-loop containing nucleotide triphosphate hydrolases"/>
    <property type="match status" value="1"/>
</dbReference>
<comment type="caution">
    <text evidence="1">The sequence shown here is derived from an EMBL/GenBank/DDBJ whole genome shotgun (WGS) entry which is preliminary data.</text>
</comment>
<protein>
    <recommendedName>
        <fullName evidence="3">Magnesium chelatase</fullName>
    </recommendedName>
</protein>
<dbReference type="GO" id="GO:0004672">
    <property type="term" value="F:protein kinase activity"/>
    <property type="evidence" value="ECO:0007669"/>
    <property type="project" value="TreeGrafter"/>
</dbReference>
<sequence>MVQLLDEWMPVISGSELNDDPLNPISKFGIEMIETHRDATPIDWVHRNERYTEKLATPDVSIADLIGDADPIKAATLKLPYSDERVIHFGLIPRSHRCLFVINELPDLQARIQVSLFNILQEGDIQIRGFKVRLPLDIQFIFTANPEDYTNRGSIVTPLKDRIDSQIITHYPEHIQTSKEITRQEARILPGQEQIYVPELARNLVEEIAFQARKSEFVDAKSGVSARLTIAAIENLLSTVERRMILNGESKGTVRMADFDGAVPAITGKVELVYEGEQEGAGIVARNLISKAIREQFLNYFSDPENVKKSKKGVSVSKYQTITDWFESGQVVDLLNEAPEDQYLKVLDTIPNLQEMVRSSVPNLKEKDLHFYKELLLFGLAEFNVISKQTLVKRTQFSDMMSGMFKSKLSSKDGDEGYGYYEDADK</sequence>
<evidence type="ECO:0008006" key="3">
    <source>
        <dbReference type="Google" id="ProtNLM"/>
    </source>
</evidence>
<accession>A0A9E2BKL2</accession>
<dbReference type="InterPro" id="IPR027417">
    <property type="entry name" value="P-loop_NTPase"/>
</dbReference>
<organism evidence="1 2">
    <name type="scientific">Psychracetigena formicireducens</name>
    <dbReference type="NCBI Taxonomy" id="2986056"/>
    <lineage>
        <taxon>Bacteria</taxon>
        <taxon>Bacillati</taxon>
        <taxon>Candidatus Lithacetigenota</taxon>
        <taxon>Candidatus Psychracetigena</taxon>
    </lineage>
</organism>
<evidence type="ECO:0000313" key="2">
    <source>
        <dbReference type="Proteomes" id="UP000811545"/>
    </source>
</evidence>
<dbReference type="PANTHER" id="PTHR30267">
    <property type="entry name" value="PROTEIN KINASE PRKA"/>
    <property type="match status" value="1"/>
</dbReference>
<dbReference type="PANTHER" id="PTHR30267:SF2">
    <property type="entry name" value="PROTEIN PRKA"/>
    <property type="match status" value="1"/>
</dbReference>
<dbReference type="Proteomes" id="UP000811545">
    <property type="component" value="Unassembled WGS sequence"/>
</dbReference>
<gene>
    <name evidence="1" type="ORF">DDT42_02157</name>
</gene>
<evidence type="ECO:0000313" key="1">
    <source>
        <dbReference type="EMBL" id="MBT9146275.1"/>
    </source>
</evidence>
<reference evidence="1 2" key="1">
    <citation type="journal article" date="2021" name="bioRxiv">
        <title>Unique metabolic strategies in Hadean analogues reveal hints for primordial physiology.</title>
        <authorList>
            <person name="Nobu M.K."/>
            <person name="Nakai R."/>
            <person name="Tamazawa S."/>
            <person name="Mori H."/>
            <person name="Toyoda A."/>
            <person name="Ijiri A."/>
            <person name="Suzuki S."/>
            <person name="Kurokawa K."/>
            <person name="Kamagata Y."/>
            <person name="Tamaki H."/>
        </authorList>
    </citation>
    <scope>NUCLEOTIDE SEQUENCE [LARGE SCALE GENOMIC DNA]</scope>
    <source>
        <strain evidence="1">BS525</strain>
    </source>
</reference>
<dbReference type="SUPFAM" id="SSF52540">
    <property type="entry name" value="P-loop containing nucleoside triphosphate hydrolases"/>
    <property type="match status" value="1"/>
</dbReference>
<dbReference type="AlphaFoldDB" id="A0A9E2BKL2"/>
<name>A0A9E2BKL2_PSYF1</name>